<sequence>MPTLEIITPSYRPDRELCGDLARSVRRFAPEGTRHTIIVPPSDLAHFRPLEHEGATIVTTRDVMPRGFFRLPIANVWLSAGAPLPPVRGWIAQQIVKLQAAAQSTADAVLVADSDVEFVRPFSLADYLIDGRIPLYRLEGAVSAHLPLHMRWDDVSRRLLGLPPEHSPRRADYICWPCLWDPDVVRATLDQVERVTGDRWAVAVGRELHFSEMVLYGVYAEQHVASEERMPFTADMRCPSFSDERALDETALADFIRTVRAADVAVMISAKSGTDLDLRRRMIGALNPADT</sequence>
<evidence type="ECO:0008006" key="3">
    <source>
        <dbReference type="Google" id="ProtNLM"/>
    </source>
</evidence>
<evidence type="ECO:0000313" key="1">
    <source>
        <dbReference type="EMBL" id="KAA9135531.1"/>
    </source>
</evidence>
<comment type="caution">
    <text evidence="1">The sequence shown here is derived from an EMBL/GenBank/DDBJ whole genome shotgun (WGS) entry which is preliminary data.</text>
</comment>
<organism evidence="1 2">
    <name type="scientific">Microbacterium caowuchunii</name>
    <dbReference type="NCBI Taxonomy" id="2614638"/>
    <lineage>
        <taxon>Bacteria</taxon>
        <taxon>Bacillati</taxon>
        <taxon>Actinomycetota</taxon>
        <taxon>Actinomycetes</taxon>
        <taxon>Micrococcales</taxon>
        <taxon>Microbacteriaceae</taxon>
        <taxon>Microbacterium</taxon>
    </lineage>
</organism>
<protein>
    <recommendedName>
        <fullName evidence="3">Glycosyltransferase family 2 protein</fullName>
    </recommendedName>
</protein>
<keyword evidence="2" id="KW-1185">Reference proteome</keyword>
<accession>A0A5N0TLU8</accession>
<name>A0A5N0TLU8_9MICO</name>
<dbReference type="InterPro" id="IPR045499">
    <property type="entry name" value="DUF6492"/>
</dbReference>
<dbReference type="AlphaFoldDB" id="A0A5N0TLU8"/>
<evidence type="ECO:0000313" key="2">
    <source>
        <dbReference type="Proteomes" id="UP000326838"/>
    </source>
</evidence>
<dbReference type="Proteomes" id="UP000326838">
    <property type="component" value="Unassembled WGS sequence"/>
</dbReference>
<gene>
    <name evidence="1" type="ORF">F6B40_03180</name>
</gene>
<reference evidence="2" key="1">
    <citation type="submission" date="2019-09" db="EMBL/GenBank/DDBJ databases">
        <title>Mumia zhuanghuii sp. nov. isolated from the intestinal contents of plateau pika (Ochotona curzoniae) in the Qinghai-Tibet plateau of China.</title>
        <authorList>
            <person name="Tian Z."/>
        </authorList>
    </citation>
    <scope>NUCLEOTIDE SEQUENCE [LARGE SCALE GENOMIC DNA]</scope>
    <source>
        <strain evidence="2">L-033</strain>
    </source>
</reference>
<dbReference type="Pfam" id="PF20102">
    <property type="entry name" value="DUF6492"/>
    <property type="match status" value="1"/>
</dbReference>
<dbReference type="RefSeq" id="WP_150892070.1">
    <property type="nucleotide sequence ID" value="NZ_VYUY01000005.1"/>
</dbReference>
<dbReference type="EMBL" id="VYUY01000005">
    <property type="protein sequence ID" value="KAA9135531.1"/>
    <property type="molecule type" value="Genomic_DNA"/>
</dbReference>
<proteinExistence type="predicted"/>